<evidence type="ECO:0000256" key="1">
    <source>
        <dbReference type="ARBA" id="ARBA00004418"/>
    </source>
</evidence>
<protein>
    <submittedName>
        <fullName evidence="5">Spermidine/putrescine ABC transporter substrate-binding protein</fullName>
    </submittedName>
</protein>
<keyword evidence="2" id="KW-0813">Transport</keyword>
<dbReference type="CDD" id="cd13590">
    <property type="entry name" value="PBP2_PotD_PotF_like"/>
    <property type="match status" value="1"/>
</dbReference>
<reference evidence="5 6" key="1">
    <citation type="submission" date="2019-04" db="EMBL/GenBank/DDBJ databases">
        <title>genome sequence of strain W3.</title>
        <authorList>
            <person name="Gao J."/>
            <person name="Sun J."/>
        </authorList>
    </citation>
    <scope>NUCLEOTIDE SEQUENCE [LARGE SCALE GENOMIC DNA]</scope>
    <source>
        <strain evidence="5 6">W3</strain>
    </source>
</reference>
<keyword evidence="4" id="KW-0574">Periplasm</keyword>
<evidence type="ECO:0000313" key="6">
    <source>
        <dbReference type="Proteomes" id="UP000307378"/>
    </source>
</evidence>
<dbReference type="RefSeq" id="WP_136542825.1">
    <property type="nucleotide sequence ID" value="NZ_STGU01000014.1"/>
</dbReference>
<dbReference type="PANTHER" id="PTHR30222">
    <property type="entry name" value="SPERMIDINE/PUTRESCINE-BINDING PERIPLASMIC PROTEIN"/>
    <property type="match status" value="1"/>
</dbReference>
<comment type="caution">
    <text evidence="5">The sequence shown here is derived from an EMBL/GenBank/DDBJ whole genome shotgun (WGS) entry which is preliminary data.</text>
</comment>
<dbReference type="EMBL" id="STGU01000014">
    <property type="protein sequence ID" value="THV32658.1"/>
    <property type="molecule type" value="Genomic_DNA"/>
</dbReference>
<dbReference type="PROSITE" id="PS51318">
    <property type="entry name" value="TAT"/>
    <property type="match status" value="1"/>
</dbReference>
<dbReference type="Gene3D" id="3.40.190.10">
    <property type="entry name" value="Periplasmic binding protein-like II"/>
    <property type="match status" value="2"/>
</dbReference>
<dbReference type="AlphaFoldDB" id="A0A4S8PNZ4"/>
<evidence type="ECO:0000256" key="4">
    <source>
        <dbReference type="ARBA" id="ARBA00022764"/>
    </source>
</evidence>
<evidence type="ECO:0000256" key="3">
    <source>
        <dbReference type="ARBA" id="ARBA00022729"/>
    </source>
</evidence>
<accession>A0A4S8PNZ4</accession>
<comment type="subcellular location">
    <subcellularLocation>
        <location evidence="1">Periplasm</location>
    </subcellularLocation>
</comment>
<name>A0A4S8PNZ4_9HYPH</name>
<keyword evidence="3" id="KW-0732">Signal</keyword>
<evidence type="ECO:0000313" key="5">
    <source>
        <dbReference type="EMBL" id="THV32658.1"/>
    </source>
</evidence>
<evidence type="ECO:0000256" key="2">
    <source>
        <dbReference type="ARBA" id="ARBA00022448"/>
    </source>
</evidence>
<dbReference type="GO" id="GO:0019808">
    <property type="term" value="F:polyamine binding"/>
    <property type="evidence" value="ECO:0007669"/>
    <property type="project" value="InterPro"/>
</dbReference>
<sequence>MVKQTKPPEIDADGFMTEFMRLKRGSVTRRHFLAVTGLGAAALLVGGSGRTSVATSEGSPLGKKVSLATWPNYHDPQTFEDFTARYGVEVEISIIGSNEGTMKSLERGRAWDIIVPTQYAIAPYVRRDMLAPLELRRLPNFDLNAHADRFMKPGVMAGAIYAVPKNAGTTGIAYNTRELNPVKSWSDFFERAKGEASGKTIVHDYQLTAIGNALVALGYDFNSLDQAELAKASDLLMEVRPHLYAIDSDYQPAMRTSDAWMTMCWSNDASQLHRDVAEIAYVIAADGGEIWTDYYAIPKFAHNKPAAHALINHLLDPDVAAREHLVHGGTATDRRVRALLPDEILANEIIYPDEAKLTPLEFGLALVMTDPIRAEIMNRFRAARG</sequence>
<dbReference type="PRINTS" id="PR00909">
    <property type="entry name" value="SPERMDNBNDNG"/>
</dbReference>
<organism evidence="5 6">
    <name type="scientific">Rhizobium rosettiformans W3</name>
    <dbReference type="NCBI Taxonomy" id="538378"/>
    <lineage>
        <taxon>Bacteria</taxon>
        <taxon>Pseudomonadati</taxon>
        <taxon>Pseudomonadota</taxon>
        <taxon>Alphaproteobacteria</taxon>
        <taxon>Hyphomicrobiales</taxon>
        <taxon>Rhizobiaceae</taxon>
        <taxon>Rhizobium/Agrobacterium group</taxon>
        <taxon>Rhizobium</taxon>
    </lineage>
</organism>
<dbReference type="InterPro" id="IPR006311">
    <property type="entry name" value="TAT_signal"/>
</dbReference>
<dbReference type="GO" id="GO:0042597">
    <property type="term" value="C:periplasmic space"/>
    <property type="evidence" value="ECO:0007669"/>
    <property type="project" value="UniProtKB-SubCell"/>
</dbReference>
<dbReference type="InterPro" id="IPR006059">
    <property type="entry name" value="SBP"/>
</dbReference>
<dbReference type="Pfam" id="PF13416">
    <property type="entry name" value="SBP_bac_8"/>
    <property type="match status" value="1"/>
</dbReference>
<dbReference type="Proteomes" id="UP000307378">
    <property type="component" value="Unassembled WGS sequence"/>
</dbReference>
<gene>
    <name evidence="5" type="ORF">FAA86_20115</name>
</gene>
<dbReference type="InterPro" id="IPR001188">
    <property type="entry name" value="Sperm_putr-bd"/>
</dbReference>
<proteinExistence type="predicted"/>
<dbReference type="GO" id="GO:0015846">
    <property type="term" value="P:polyamine transport"/>
    <property type="evidence" value="ECO:0007669"/>
    <property type="project" value="InterPro"/>
</dbReference>
<dbReference type="SUPFAM" id="SSF53850">
    <property type="entry name" value="Periplasmic binding protein-like II"/>
    <property type="match status" value="1"/>
</dbReference>
<dbReference type="PANTHER" id="PTHR30222:SF17">
    <property type="entry name" value="SPERMIDINE_PUTRESCINE-BINDING PERIPLASMIC PROTEIN"/>
    <property type="match status" value="1"/>
</dbReference>